<accession>A0A931H8K2</accession>
<dbReference type="Gene3D" id="3.90.550.10">
    <property type="entry name" value="Spore Coat Polysaccharide Biosynthesis Protein SpsA, Chain A"/>
    <property type="match status" value="1"/>
</dbReference>
<proteinExistence type="predicted"/>
<dbReference type="InterPro" id="IPR001173">
    <property type="entry name" value="Glyco_trans_2-like"/>
</dbReference>
<protein>
    <submittedName>
        <fullName evidence="2">Glycosyltransferase family 2 protein</fullName>
    </submittedName>
</protein>
<organism evidence="2 3">
    <name type="scientific">Novosphingobium aureum</name>
    <dbReference type="NCBI Taxonomy" id="2792964"/>
    <lineage>
        <taxon>Bacteria</taxon>
        <taxon>Pseudomonadati</taxon>
        <taxon>Pseudomonadota</taxon>
        <taxon>Alphaproteobacteria</taxon>
        <taxon>Sphingomonadales</taxon>
        <taxon>Sphingomonadaceae</taxon>
        <taxon>Novosphingobium</taxon>
    </lineage>
</organism>
<evidence type="ECO:0000313" key="3">
    <source>
        <dbReference type="Proteomes" id="UP000617634"/>
    </source>
</evidence>
<feature type="domain" description="Glycosyltransferase 2-like" evidence="1">
    <location>
        <begin position="16"/>
        <end position="143"/>
    </location>
</feature>
<gene>
    <name evidence="2" type="ORF">I5E68_00030</name>
</gene>
<name>A0A931H8K2_9SPHN</name>
<dbReference type="PANTHER" id="PTHR43685">
    <property type="entry name" value="GLYCOSYLTRANSFERASE"/>
    <property type="match status" value="1"/>
</dbReference>
<comment type="caution">
    <text evidence="2">The sequence shown here is derived from an EMBL/GenBank/DDBJ whole genome shotgun (WGS) entry which is preliminary data.</text>
</comment>
<dbReference type="Proteomes" id="UP000617634">
    <property type="component" value="Unassembled WGS sequence"/>
</dbReference>
<dbReference type="AlphaFoldDB" id="A0A931H8K2"/>
<reference evidence="2" key="1">
    <citation type="submission" date="2020-11" db="EMBL/GenBank/DDBJ databases">
        <title>Novosphingobium aureum sp. nov., a marine bacterium isolated from sediment of a salt flat.</title>
        <authorList>
            <person name="Yoo Y."/>
            <person name="Kim J.-J."/>
        </authorList>
    </citation>
    <scope>NUCLEOTIDE SEQUENCE</scope>
    <source>
        <strain evidence="2">YJ-S2-02</strain>
    </source>
</reference>
<evidence type="ECO:0000313" key="2">
    <source>
        <dbReference type="EMBL" id="MBH0111335.1"/>
    </source>
</evidence>
<dbReference type="PANTHER" id="PTHR43685:SF3">
    <property type="entry name" value="SLR2126 PROTEIN"/>
    <property type="match status" value="1"/>
</dbReference>
<dbReference type="InterPro" id="IPR050834">
    <property type="entry name" value="Glycosyltransf_2"/>
</dbReference>
<dbReference type="RefSeq" id="WP_197159655.1">
    <property type="nucleotide sequence ID" value="NZ_JADZGI010000001.1"/>
</dbReference>
<evidence type="ECO:0000259" key="1">
    <source>
        <dbReference type="Pfam" id="PF00535"/>
    </source>
</evidence>
<dbReference type="InterPro" id="IPR029044">
    <property type="entry name" value="Nucleotide-diphossugar_trans"/>
</dbReference>
<dbReference type="EMBL" id="JADZGI010000001">
    <property type="protein sequence ID" value="MBH0111335.1"/>
    <property type="molecule type" value="Genomic_DNA"/>
</dbReference>
<sequence>MTPEIDTPPAPTPAISVVIPSHNREDLLAQVLDKLAQQRSDTPPFEVVVVLDGCRDGSPQMLAARSDPFALRWIEMPGVGPSMARNSGVRETRAELLLFIDDDVIPTDALVAEHAAAHARSPGAAVIGPYPPEPVAYGDRFRLNVRRWWTAHFEALAKPSVRFTYRDLLTGNLSMTRALWDAVGGLDPQFARAREDWELGLRLMEHKVPFVYAPKALGWHQEHLTSSQASAFRRAKEEGRSDALMAIKHPQLAAGFSVPRQLRKRGLGASLRRALLPKMGPLDGVIMRLGPKLLDLVEWGGLSGMRLRLNGQLTRYCYQRGAIEVLGRKITQFGTGDDGIVLPSVLEIDIAEGLEQAEERLAAMRPSAVRIHFAGVEIATLPHSPGAEPWNARHLRALLMRPGLARKLAPILAARHFGGGEGDWKRVEALGMIGVSDFVAQLHEGHRQWRRSFGN</sequence>
<dbReference type="CDD" id="cd00761">
    <property type="entry name" value="Glyco_tranf_GTA_type"/>
    <property type="match status" value="1"/>
</dbReference>
<keyword evidence="3" id="KW-1185">Reference proteome</keyword>
<dbReference type="Pfam" id="PF00535">
    <property type="entry name" value="Glycos_transf_2"/>
    <property type="match status" value="1"/>
</dbReference>
<dbReference type="SUPFAM" id="SSF53448">
    <property type="entry name" value="Nucleotide-diphospho-sugar transferases"/>
    <property type="match status" value="1"/>
</dbReference>